<sequence length="63" mass="7219">MTYLCLGELVGLGREQFTMVVHADAHEDFTPDEPWDLEGRVVHVRDGHSELAWEGPELAITRW</sequence>
<dbReference type="Proteomes" id="UP000237968">
    <property type="component" value="Unassembled WGS sequence"/>
</dbReference>
<gene>
    <name evidence="1" type="ORF">ENSA5_67170</name>
</gene>
<evidence type="ECO:0000313" key="1">
    <source>
        <dbReference type="EMBL" id="PRP90195.1"/>
    </source>
</evidence>
<keyword evidence="2" id="KW-1185">Reference proteome</keyword>
<organism evidence="1 2">
    <name type="scientific">Enhygromyxa salina</name>
    <dbReference type="NCBI Taxonomy" id="215803"/>
    <lineage>
        <taxon>Bacteria</taxon>
        <taxon>Pseudomonadati</taxon>
        <taxon>Myxococcota</taxon>
        <taxon>Polyangia</taxon>
        <taxon>Nannocystales</taxon>
        <taxon>Nannocystaceae</taxon>
        <taxon>Enhygromyxa</taxon>
    </lineage>
</organism>
<dbReference type="EMBL" id="PVNK01000292">
    <property type="protein sequence ID" value="PRP90195.1"/>
    <property type="molecule type" value="Genomic_DNA"/>
</dbReference>
<reference evidence="1 2" key="1">
    <citation type="submission" date="2018-03" db="EMBL/GenBank/DDBJ databases">
        <title>Draft Genome Sequences of the Obligatory Marine Myxobacteria Enhygromyxa salina SWB005.</title>
        <authorList>
            <person name="Poehlein A."/>
            <person name="Moghaddam J.A."/>
            <person name="Harms H."/>
            <person name="Alanjari M."/>
            <person name="Koenig G.M."/>
            <person name="Daniel R."/>
            <person name="Schaeberle T.F."/>
        </authorList>
    </citation>
    <scope>NUCLEOTIDE SEQUENCE [LARGE SCALE GENOMIC DNA]</scope>
    <source>
        <strain evidence="1 2">SWB005</strain>
    </source>
</reference>
<protein>
    <submittedName>
        <fullName evidence="1">Uncharacterized protein</fullName>
    </submittedName>
</protein>
<dbReference type="AlphaFoldDB" id="A0A2S9XBH0"/>
<evidence type="ECO:0000313" key="2">
    <source>
        <dbReference type="Proteomes" id="UP000237968"/>
    </source>
</evidence>
<dbReference type="RefSeq" id="WP_106395855.1">
    <property type="nucleotide sequence ID" value="NZ_PVNK01000292.1"/>
</dbReference>
<comment type="caution">
    <text evidence="1">The sequence shown here is derived from an EMBL/GenBank/DDBJ whole genome shotgun (WGS) entry which is preliminary data.</text>
</comment>
<proteinExistence type="predicted"/>
<accession>A0A2S9XBH0</accession>
<name>A0A2S9XBH0_9BACT</name>